<keyword evidence="1" id="KW-1133">Transmembrane helix</keyword>
<keyword evidence="3" id="KW-1185">Reference proteome</keyword>
<organism evidence="2 3">
    <name type="scientific">Adiantum capillus-veneris</name>
    <name type="common">Maidenhair fern</name>
    <dbReference type="NCBI Taxonomy" id="13818"/>
    <lineage>
        <taxon>Eukaryota</taxon>
        <taxon>Viridiplantae</taxon>
        <taxon>Streptophyta</taxon>
        <taxon>Embryophyta</taxon>
        <taxon>Tracheophyta</taxon>
        <taxon>Polypodiopsida</taxon>
        <taxon>Polypodiidae</taxon>
        <taxon>Polypodiales</taxon>
        <taxon>Pteridineae</taxon>
        <taxon>Pteridaceae</taxon>
        <taxon>Vittarioideae</taxon>
        <taxon>Adiantum</taxon>
    </lineage>
</organism>
<evidence type="ECO:0000256" key="1">
    <source>
        <dbReference type="SAM" id="Phobius"/>
    </source>
</evidence>
<keyword evidence="1" id="KW-0812">Transmembrane</keyword>
<protein>
    <submittedName>
        <fullName evidence="2">Uncharacterized protein</fullName>
    </submittedName>
</protein>
<accession>A0A9D4Z6Y6</accession>
<dbReference type="Proteomes" id="UP000886520">
    <property type="component" value="Chromosome 22"/>
</dbReference>
<sequence>MKRPALRLRARLLQKGDVMRRLCDCELGCLKRVTLWFSLLGHTTCRFPYRYPCSIVNRCVLIYAIVGVSVNFSSHGGTKVKIVECKTFASKGWKFSLLGHTTSLFPCRYPYFSVNRYVLIYAIVGVSVSCSSHGIAKVKIAEVFWL</sequence>
<proteinExistence type="predicted"/>
<evidence type="ECO:0000313" key="3">
    <source>
        <dbReference type="Proteomes" id="UP000886520"/>
    </source>
</evidence>
<keyword evidence="1" id="KW-0472">Membrane</keyword>
<feature type="transmembrane region" description="Helical" evidence="1">
    <location>
        <begin position="118"/>
        <end position="136"/>
    </location>
</feature>
<name>A0A9D4Z6Y6_ADICA</name>
<gene>
    <name evidence="2" type="ORF">GOP47_0022560</name>
</gene>
<dbReference type="AlphaFoldDB" id="A0A9D4Z6Y6"/>
<comment type="caution">
    <text evidence="2">The sequence shown here is derived from an EMBL/GenBank/DDBJ whole genome shotgun (WGS) entry which is preliminary data.</text>
</comment>
<evidence type="ECO:0000313" key="2">
    <source>
        <dbReference type="EMBL" id="KAI5062021.1"/>
    </source>
</evidence>
<dbReference type="EMBL" id="JABFUD020000022">
    <property type="protein sequence ID" value="KAI5062021.1"/>
    <property type="molecule type" value="Genomic_DNA"/>
</dbReference>
<reference evidence="2" key="1">
    <citation type="submission" date="2021-01" db="EMBL/GenBank/DDBJ databases">
        <title>Adiantum capillus-veneris genome.</title>
        <authorList>
            <person name="Fang Y."/>
            <person name="Liao Q."/>
        </authorList>
    </citation>
    <scope>NUCLEOTIDE SEQUENCE</scope>
    <source>
        <strain evidence="2">H3</strain>
        <tissue evidence="2">Leaf</tissue>
    </source>
</reference>